<dbReference type="InterPro" id="IPR001179">
    <property type="entry name" value="PPIase_FKBP_dom"/>
</dbReference>
<evidence type="ECO:0000256" key="2">
    <source>
        <dbReference type="ARBA" id="ARBA00006577"/>
    </source>
</evidence>
<keyword evidence="3 5" id="KW-0697">Rotamase</keyword>
<dbReference type="GO" id="GO:0006457">
    <property type="term" value="P:protein folding"/>
    <property type="evidence" value="ECO:0007669"/>
    <property type="project" value="InterPro"/>
</dbReference>
<dbReference type="InterPro" id="IPR000774">
    <property type="entry name" value="PPIase_FKBP_N"/>
</dbReference>
<dbReference type="AlphaFoldDB" id="A0A4V2RRW2"/>
<evidence type="ECO:0000259" key="8">
    <source>
        <dbReference type="PROSITE" id="PS50059"/>
    </source>
</evidence>
<keyword evidence="7" id="KW-0732">Signal</keyword>
<comment type="catalytic activity">
    <reaction evidence="1 5 6">
        <text>[protein]-peptidylproline (omega=180) = [protein]-peptidylproline (omega=0)</text>
        <dbReference type="Rhea" id="RHEA:16237"/>
        <dbReference type="Rhea" id="RHEA-COMP:10747"/>
        <dbReference type="Rhea" id="RHEA-COMP:10748"/>
        <dbReference type="ChEBI" id="CHEBI:83833"/>
        <dbReference type="ChEBI" id="CHEBI:83834"/>
        <dbReference type="EC" id="5.2.1.8"/>
    </reaction>
</comment>
<organism evidence="9 10">
    <name type="scientific">Shewanella fodinae</name>
    <dbReference type="NCBI Taxonomy" id="552357"/>
    <lineage>
        <taxon>Bacteria</taxon>
        <taxon>Pseudomonadati</taxon>
        <taxon>Pseudomonadota</taxon>
        <taxon>Gammaproteobacteria</taxon>
        <taxon>Alteromonadales</taxon>
        <taxon>Shewanellaceae</taxon>
        <taxon>Shewanella</taxon>
    </lineage>
</organism>
<evidence type="ECO:0000256" key="3">
    <source>
        <dbReference type="ARBA" id="ARBA00023110"/>
    </source>
</evidence>
<dbReference type="PROSITE" id="PS51257">
    <property type="entry name" value="PROKAR_LIPOPROTEIN"/>
    <property type="match status" value="1"/>
</dbReference>
<dbReference type="Gene3D" id="3.10.50.40">
    <property type="match status" value="1"/>
</dbReference>
<dbReference type="GO" id="GO:0003755">
    <property type="term" value="F:peptidyl-prolyl cis-trans isomerase activity"/>
    <property type="evidence" value="ECO:0007669"/>
    <property type="project" value="UniProtKB-UniRule"/>
</dbReference>
<dbReference type="PANTHER" id="PTHR43811:SF19">
    <property type="entry name" value="39 KDA FK506-BINDING NUCLEAR PROTEIN"/>
    <property type="match status" value="1"/>
</dbReference>
<evidence type="ECO:0000256" key="6">
    <source>
        <dbReference type="RuleBase" id="RU003915"/>
    </source>
</evidence>
<name>A0A4V2RRW2_9GAMM</name>
<dbReference type="FunFam" id="3.10.50.40:FF:000006">
    <property type="entry name" value="Peptidyl-prolyl cis-trans isomerase"/>
    <property type="match status" value="1"/>
</dbReference>
<evidence type="ECO:0000256" key="4">
    <source>
        <dbReference type="ARBA" id="ARBA00023235"/>
    </source>
</evidence>
<dbReference type="Proteomes" id="UP000294832">
    <property type="component" value="Unassembled WGS sequence"/>
</dbReference>
<dbReference type="PROSITE" id="PS50059">
    <property type="entry name" value="FKBP_PPIASE"/>
    <property type="match status" value="1"/>
</dbReference>
<dbReference type="OrthoDB" id="9814548at2"/>
<dbReference type="InterPro" id="IPR046357">
    <property type="entry name" value="PPIase_dom_sf"/>
</dbReference>
<feature type="chain" id="PRO_5020322921" description="Peptidyl-prolyl cis-trans isomerase" evidence="7">
    <location>
        <begin position="19"/>
        <end position="258"/>
    </location>
</feature>
<proteinExistence type="inferred from homology"/>
<keyword evidence="4 5" id="KW-0413">Isomerase</keyword>
<accession>A0A4V2RRW2</accession>
<dbReference type="EC" id="5.2.1.8" evidence="6"/>
<dbReference type="Pfam" id="PF01346">
    <property type="entry name" value="FKBP_N"/>
    <property type="match status" value="1"/>
</dbReference>
<dbReference type="SUPFAM" id="SSF54534">
    <property type="entry name" value="FKBP-like"/>
    <property type="match status" value="1"/>
</dbReference>
<dbReference type="EMBL" id="SLWF01000024">
    <property type="protein sequence ID" value="TCN81362.1"/>
    <property type="molecule type" value="Genomic_DNA"/>
</dbReference>
<reference evidence="9 10" key="1">
    <citation type="submission" date="2019-03" db="EMBL/GenBank/DDBJ databases">
        <title>Freshwater and sediment microbial communities from various areas in North America, analyzing microbe dynamics in response to fracking.</title>
        <authorList>
            <person name="Lamendella R."/>
        </authorList>
    </citation>
    <scope>NUCLEOTIDE SEQUENCE [LARGE SCALE GENOMIC DNA]</scope>
    <source>
        <strain evidence="9 10">74A</strain>
    </source>
</reference>
<dbReference type="RefSeq" id="WP_133039795.1">
    <property type="nucleotide sequence ID" value="NZ_SLWF01000024.1"/>
</dbReference>
<gene>
    <name evidence="9" type="ORF">EDC91_12416</name>
</gene>
<dbReference type="NCBIfam" id="NF008150">
    <property type="entry name" value="PRK10902.1"/>
    <property type="match status" value="1"/>
</dbReference>
<sequence length="258" mass="28172">MKPFYKFSLVALAVLGLAACNQEQKTAASDTNVQLNTDTQKEAYSVGASIGRYMAGHIKEQEELGIPVDRDLIVAGFKQGLDGKIQLKDDEMQKILEALDKKVNDKRQTKAKEVSEKNLKDGQSYLEQNKNKAGVKTTESGLQYEVLQEGTGAKPKAEDTVKVKYKGMLIDGTEFDSTEKHGGEPIEFPLNRVIPGWTEGVQLMSVGAKYRFVIPAELAYGDRDMGTIPANSTLIFEVELLGITPAAEAEKPAADASK</sequence>
<comment type="caution">
    <text evidence="9">The sequence shown here is derived from an EMBL/GenBank/DDBJ whole genome shotgun (WGS) entry which is preliminary data.</text>
</comment>
<evidence type="ECO:0000313" key="9">
    <source>
        <dbReference type="EMBL" id="TCN81362.1"/>
    </source>
</evidence>
<feature type="domain" description="PPIase FKBP-type" evidence="8">
    <location>
        <begin position="158"/>
        <end position="244"/>
    </location>
</feature>
<protein>
    <recommendedName>
        <fullName evidence="6">Peptidyl-prolyl cis-trans isomerase</fullName>
        <ecNumber evidence="6">5.2.1.8</ecNumber>
    </recommendedName>
</protein>
<evidence type="ECO:0000256" key="1">
    <source>
        <dbReference type="ARBA" id="ARBA00000971"/>
    </source>
</evidence>
<evidence type="ECO:0000313" key="10">
    <source>
        <dbReference type="Proteomes" id="UP000294832"/>
    </source>
</evidence>
<keyword evidence="10" id="KW-1185">Reference proteome</keyword>
<comment type="similarity">
    <text evidence="2 6">Belongs to the FKBP-type PPIase family.</text>
</comment>
<dbReference type="Pfam" id="PF00254">
    <property type="entry name" value="FKBP_C"/>
    <property type="match status" value="1"/>
</dbReference>
<evidence type="ECO:0000256" key="7">
    <source>
        <dbReference type="SAM" id="SignalP"/>
    </source>
</evidence>
<dbReference type="InterPro" id="IPR036944">
    <property type="entry name" value="PPIase_FKBP_N_sf"/>
</dbReference>
<dbReference type="Gene3D" id="1.10.287.460">
    <property type="entry name" value="Peptidyl-prolyl cis-trans isomerase, FKBP-type, N-terminal domain"/>
    <property type="match status" value="1"/>
</dbReference>
<feature type="signal peptide" evidence="7">
    <location>
        <begin position="1"/>
        <end position="18"/>
    </location>
</feature>
<dbReference type="PANTHER" id="PTHR43811">
    <property type="entry name" value="FKBP-TYPE PEPTIDYL-PROLYL CIS-TRANS ISOMERASE FKPA"/>
    <property type="match status" value="1"/>
</dbReference>
<evidence type="ECO:0000256" key="5">
    <source>
        <dbReference type="PROSITE-ProRule" id="PRU00277"/>
    </source>
</evidence>